<protein>
    <recommendedName>
        <fullName evidence="3">Helicase XPB/Ssl2 N-terminal domain-containing protein</fullName>
    </recommendedName>
</protein>
<name>A0A8J4M1B4_9BACL</name>
<organism evidence="1 2">
    <name type="scientific">Xylanibacillus composti</name>
    <dbReference type="NCBI Taxonomy" id="1572762"/>
    <lineage>
        <taxon>Bacteria</taxon>
        <taxon>Bacillati</taxon>
        <taxon>Bacillota</taxon>
        <taxon>Bacilli</taxon>
        <taxon>Bacillales</taxon>
        <taxon>Paenibacillaceae</taxon>
        <taxon>Xylanibacillus</taxon>
    </lineage>
</organism>
<dbReference type="RefSeq" id="WP_213411334.1">
    <property type="nucleotide sequence ID" value="NZ_BOVK01000016.1"/>
</dbReference>
<evidence type="ECO:0000313" key="2">
    <source>
        <dbReference type="Proteomes" id="UP000677918"/>
    </source>
</evidence>
<evidence type="ECO:0000313" key="1">
    <source>
        <dbReference type="EMBL" id="GIQ68700.1"/>
    </source>
</evidence>
<dbReference type="EMBL" id="BOVK01000016">
    <property type="protein sequence ID" value="GIQ68700.1"/>
    <property type="molecule type" value="Genomic_DNA"/>
</dbReference>
<dbReference type="AlphaFoldDB" id="A0A8J4M1B4"/>
<dbReference type="Proteomes" id="UP000677918">
    <property type="component" value="Unassembled WGS sequence"/>
</dbReference>
<evidence type="ECO:0008006" key="3">
    <source>
        <dbReference type="Google" id="ProtNLM"/>
    </source>
</evidence>
<keyword evidence="2" id="KW-1185">Reference proteome</keyword>
<accession>A0A8J4M1B4</accession>
<sequence length="648" mass="72865">MRMSAWLEQVPPSILEQIAAHPFHREELQTGTSLLECLTDGKVLRRGYDRMTSLEREALQAICREFGLNRFQWDDLQLLPAHRPIAEWKAAVAALCEKGLLCAWQKAWGEWSFSLPAEACQEWSELVVGTPFEQAAEWKLDELEQATDEQGNLVIDILLLGWFLQNAGLTRGKQGHLHKAACRKLEQLLSVPSSYCSPDESESQSTSESDSGLSAGAAAVIDAAARFGLLQWEADSLSLQPEAWRTFLAQTGVRQFQQLAREWLLWHAPPQAWLQHAGFAILNMPETGWYDLQHLFESMREKGVLQDDLAWPSFAASLQQSILQPMEAFGWLQTARMRDGRVLLQKSADVREQAGEEMNKPCLSSQGEVMLPLGCELEAHWDMLCCSEFAGYRTPIALYQITQSSVLRGKEQGKSMIDVVGGLGVDIPANLLHQLEEWEGRYGEVEVSACTVIRCRNGSLADQLRQWSRLRGKVEAAGEGILLVRGDLSQKELIKLISGNGFHVTLQKREEPGGKLAAEPLRQWAAGFEDLQGTAPAKKLPDIPDLYERMSAIPASWLHEFRTYHPSTGRQMIEHAIRYRSGVQLRIQGDAIRFHPERVLGDTSGWKVEGWVAAAPQEREMKQFSPKDWEEIQLILPGINDNNEVLRS</sequence>
<proteinExistence type="predicted"/>
<gene>
    <name evidence="1" type="ORF">XYCOK13_15240</name>
</gene>
<reference evidence="1" key="1">
    <citation type="submission" date="2021-04" db="EMBL/GenBank/DDBJ databases">
        <title>Draft genome sequence of Xylanibacillus composti strain K13.</title>
        <authorList>
            <person name="Uke A."/>
            <person name="Chhe C."/>
            <person name="Baramee S."/>
            <person name="Kosugi A."/>
        </authorList>
    </citation>
    <scope>NUCLEOTIDE SEQUENCE</scope>
    <source>
        <strain evidence="1">K13</strain>
    </source>
</reference>
<comment type="caution">
    <text evidence="1">The sequence shown here is derived from an EMBL/GenBank/DDBJ whole genome shotgun (WGS) entry which is preliminary data.</text>
</comment>